<evidence type="ECO:0000313" key="2">
    <source>
        <dbReference type="EMBL" id="MPN51253.1"/>
    </source>
</evidence>
<accession>A0A645IVP4</accession>
<dbReference type="GO" id="GO:0043022">
    <property type="term" value="F:ribosome binding"/>
    <property type="evidence" value="ECO:0007669"/>
    <property type="project" value="TreeGrafter"/>
</dbReference>
<dbReference type="NCBIfam" id="NF006718">
    <property type="entry name" value="PRK09256.1"/>
    <property type="match status" value="1"/>
</dbReference>
<comment type="caution">
    <text evidence="2">The sequence shown here is derived from an EMBL/GenBank/DDBJ whole genome shotgun (WGS) entry which is preliminary data.</text>
</comment>
<dbReference type="PANTHER" id="PTHR47814">
    <property type="entry name" value="PEPTIDYL-TRNA HYDROLASE ARFB"/>
    <property type="match status" value="1"/>
</dbReference>
<feature type="compositionally biased region" description="Basic and acidic residues" evidence="1">
    <location>
        <begin position="89"/>
        <end position="100"/>
    </location>
</feature>
<dbReference type="SUPFAM" id="SSF110916">
    <property type="entry name" value="Peptidyl-tRNA hydrolase domain-like"/>
    <property type="match status" value="1"/>
</dbReference>
<reference evidence="2" key="1">
    <citation type="submission" date="2019-08" db="EMBL/GenBank/DDBJ databases">
        <authorList>
            <person name="Kucharzyk K."/>
            <person name="Murdoch R.W."/>
            <person name="Higgins S."/>
            <person name="Loffler F."/>
        </authorList>
    </citation>
    <scope>NUCLEOTIDE SEQUENCE</scope>
</reference>
<keyword evidence="2" id="KW-0378">Hydrolase</keyword>
<dbReference type="AlphaFoldDB" id="A0A645IVP4"/>
<dbReference type="Gene3D" id="3.30.160.20">
    <property type="match status" value="1"/>
</dbReference>
<protein>
    <submittedName>
        <fullName evidence="2">Peptidyl-tRNA hydrolase ArfB</fullName>
        <ecNumber evidence="2">3.1.1.29</ecNumber>
    </submittedName>
</protein>
<proteinExistence type="predicted"/>
<dbReference type="GO" id="GO:0004045">
    <property type="term" value="F:peptidyl-tRNA hydrolase activity"/>
    <property type="evidence" value="ECO:0007669"/>
    <property type="project" value="UniProtKB-EC"/>
</dbReference>
<dbReference type="EMBL" id="VSSQ01116172">
    <property type="protein sequence ID" value="MPN51253.1"/>
    <property type="molecule type" value="Genomic_DNA"/>
</dbReference>
<feature type="region of interest" description="Disordered" evidence="1">
    <location>
        <begin position="78"/>
        <end position="100"/>
    </location>
</feature>
<dbReference type="EC" id="3.1.1.29" evidence="2"/>
<name>A0A645IVP4_9ZZZZ</name>
<organism evidence="2">
    <name type="scientific">bioreactor metagenome</name>
    <dbReference type="NCBI Taxonomy" id="1076179"/>
    <lineage>
        <taxon>unclassified sequences</taxon>
        <taxon>metagenomes</taxon>
        <taxon>ecological metagenomes</taxon>
    </lineage>
</organism>
<gene>
    <name evidence="2" type="primary">arfB_9</name>
    <name evidence="2" type="ORF">SDC9_198896</name>
</gene>
<dbReference type="GO" id="GO:0072344">
    <property type="term" value="P:rescue of stalled ribosome"/>
    <property type="evidence" value="ECO:0007669"/>
    <property type="project" value="TreeGrafter"/>
</dbReference>
<dbReference type="PANTHER" id="PTHR47814:SF1">
    <property type="entry name" value="PEPTIDYL-TRNA HYDROLASE ARFB"/>
    <property type="match status" value="1"/>
</dbReference>
<sequence length="110" mass="12887">MNKVSSKVLLSFDVNASDTLDEDQKRLILEKLSNRVNKNGVLQISSESERTQWMNKKAVTTRFSQLIRQALTPKRKRVATKPTFASIQKRLEGKKQKSDRKQLRYRNFDF</sequence>
<evidence type="ECO:0000256" key="1">
    <source>
        <dbReference type="SAM" id="MobiDB-lite"/>
    </source>
</evidence>